<reference evidence="1" key="1">
    <citation type="submission" date="2019-06" db="EMBL/GenBank/DDBJ databases">
        <authorList>
            <consortium name="GenomeTrakr network: Whole genome sequencing for foodborne pathogen traceback"/>
        </authorList>
    </citation>
    <scope>NUCLEOTIDE SEQUENCE</scope>
    <source>
        <strain evidence="1">FSIS21924037</strain>
    </source>
</reference>
<comment type="caution">
    <text evidence="1">The sequence shown here is derived from an EMBL/GenBank/DDBJ whole genome shotgun (WGS) entry which is preliminary data.</text>
</comment>
<organism evidence="1">
    <name type="scientific">Salmonella enterica subsp. enterica serovar Kentucky</name>
    <dbReference type="NCBI Taxonomy" id="192955"/>
    <lineage>
        <taxon>Bacteria</taxon>
        <taxon>Pseudomonadati</taxon>
        <taxon>Pseudomonadota</taxon>
        <taxon>Gammaproteobacteria</taxon>
        <taxon>Enterobacterales</taxon>
        <taxon>Enterobacteriaceae</taxon>
        <taxon>Salmonella</taxon>
    </lineage>
</organism>
<name>A0A5T9ZSA0_SALET</name>
<evidence type="ECO:0000313" key="1">
    <source>
        <dbReference type="EMBL" id="EBO2495973.1"/>
    </source>
</evidence>
<gene>
    <name evidence="1" type="ORF">FA719_24900</name>
</gene>
<protein>
    <submittedName>
        <fullName evidence="1">Bacteriocin immunity protein</fullName>
    </submittedName>
</protein>
<feature type="non-terminal residue" evidence="1">
    <location>
        <position position="1"/>
    </location>
</feature>
<dbReference type="AlphaFoldDB" id="A0A5T9ZSA0"/>
<proteinExistence type="predicted"/>
<dbReference type="EMBL" id="AAGHXH010000087">
    <property type="protein sequence ID" value="EBO2495973.1"/>
    <property type="molecule type" value="Genomic_DNA"/>
</dbReference>
<sequence>VIEELKRWRKSQRLPCFKENK</sequence>
<accession>A0A5T9ZSA0</accession>